<evidence type="ECO:0000256" key="2">
    <source>
        <dbReference type="ARBA" id="ARBA00022917"/>
    </source>
</evidence>
<keyword evidence="2 4" id="KW-0648">Protein biosynthesis</keyword>
<proteinExistence type="inferred from homology"/>
<name>A0A0W1KIW7_9ACTO</name>
<dbReference type="PANTHER" id="PTHR30411:SF0">
    <property type="entry name" value="CYS-TRNA(PRO)_CYS-TRNA(CYS) DEACYLASE YBAK"/>
    <property type="match status" value="1"/>
</dbReference>
<comment type="similarity">
    <text evidence="1 4">Belongs to the prolyl-tRNA editing family. YbaK/EbsC subfamily.</text>
</comment>
<dbReference type="RefSeq" id="WP_062613832.1">
    <property type="nucleotide sequence ID" value="NZ_LNIZ01000005.1"/>
</dbReference>
<dbReference type="InterPro" id="IPR036754">
    <property type="entry name" value="YbaK/aa-tRNA-synt-asso_dom_sf"/>
</dbReference>
<comment type="caution">
    <text evidence="6">The sequence shown here is derived from an EMBL/GenBank/DDBJ whole genome shotgun (WGS) entry which is preliminary data.</text>
</comment>
<accession>A0A0W1KIW7</accession>
<evidence type="ECO:0000256" key="4">
    <source>
        <dbReference type="PIRNR" id="PIRNR006181"/>
    </source>
</evidence>
<reference evidence="6 7" key="1">
    <citation type="submission" date="2015-11" db="EMBL/GenBank/DDBJ databases">
        <title>Draft Genome Sequence of the Type Strain Trueperella bernardiae LCDC 89-0504T, Isolated from Blood Culture.</title>
        <authorList>
            <person name="Bernier A.-M."/>
            <person name="Bernard K."/>
        </authorList>
    </citation>
    <scope>NUCLEOTIDE SEQUENCE [LARGE SCALE GENOMIC DNA]</scope>
    <source>
        <strain evidence="6 7">LCDC 89-0504</strain>
    </source>
</reference>
<dbReference type="GO" id="GO:0016829">
    <property type="term" value="F:lyase activity"/>
    <property type="evidence" value="ECO:0007669"/>
    <property type="project" value="UniProtKB-KW"/>
</dbReference>
<dbReference type="InterPro" id="IPR004369">
    <property type="entry name" value="Prolyl-tRNA_editing_YbaK/EbsC"/>
</dbReference>
<keyword evidence="7" id="KW-1185">Reference proteome</keyword>
<dbReference type="EMBL" id="LNIZ01000005">
    <property type="protein sequence ID" value="KTF03962.1"/>
    <property type="molecule type" value="Genomic_DNA"/>
</dbReference>
<dbReference type="Pfam" id="PF04073">
    <property type="entry name" value="tRNA_edit"/>
    <property type="match status" value="1"/>
</dbReference>
<dbReference type="EC" id="4.2.-.-" evidence="4"/>
<dbReference type="PIRSF" id="PIRSF006181">
    <property type="entry name" value="EbsC_YbaK"/>
    <property type="match status" value="1"/>
</dbReference>
<gene>
    <name evidence="6" type="primary">ybaK</name>
    <name evidence="6" type="ORF">AQZ59_01292</name>
</gene>
<feature type="domain" description="YbaK/aminoacyl-tRNA synthetase-associated" evidence="5">
    <location>
        <begin position="39"/>
        <end position="149"/>
    </location>
</feature>
<evidence type="ECO:0000256" key="1">
    <source>
        <dbReference type="ARBA" id="ARBA00009798"/>
    </source>
</evidence>
<dbReference type="STRING" id="59561.AQZ59_01292"/>
<evidence type="ECO:0000313" key="7">
    <source>
        <dbReference type="Proteomes" id="UP000054404"/>
    </source>
</evidence>
<evidence type="ECO:0000313" key="6">
    <source>
        <dbReference type="EMBL" id="KTF03962.1"/>
    </source>
</evidence>
<dbReference type="Gene3D" id="3.90.960.10">
    <property type="entry name" value="YbaK/aminoacyl-tRNA synthetase-associated domain"/>
    <property type="match status" value="1"/>
</dbReference>
<dbReference type="GO" id="GO:0006412">
    <property type="term" value="P:translation"/>
    <property type="evidence" value="ECO:0007669"/>
    <property type="project" value="UniProtKB-KW"/>
</dbReference>
<keyword evidence="3 4" id="KW-0456">Lyase</keyword>
<sequence>MAKNKGATRALQALNRTGVDYELIEYEHSEQMDGGYALDTSRVLGIDPHMIFKTLMVSVDGHPVVAVVPASGRLSLKALAKAAGGKSAAMIAPHDAEKLTGYVTGGISPLGQNRQLPTWIDSSAQTLDRFVVSAGKRTLSVAMSPADLAGLTRAQFAPIGT</sequence>
<dbReference type="InterPro" id="IPR007214">
    <property type="entry name" value="YbaK/aa-tRNA-synth-assoc-dom"/>
</dbReference>
<evidence type="ECO:0000256" key="3">
    <source>
        <dbReference type="ARBA" id="ARBA00023239"/>
    </source>
</evidence>
<evidence type="ECO:0000259" key="5">
    <source>
        <dbReference type="Pfam" id="PF04073"/>
    </source>
</evidence>
<dbReference type="PANTHER" id="PTHR30411">
    <property type="entry name" value="CYTOPLASMIC PROTEIN"/>
    <property type="match status" value="1"/>
</dbReference>
<dbReference type="PATRIC" id="fig|59561.3.peg.1284"/>
<dbReference type="CDD" id="cd00002">
    <property type="entry name" value="YbaK_deacylase"/>
    <property type="match status" value="1"/>
</dbReference>
<dbReference type="GO" id="GO:0002161">
    <property type="term" value="F:aminoacyl-tRNA deacylase activity"/>
    <property type="evidence" value="ECO:0007669"/>
    <property type="project" value="InterPro"/>
</dbReference>
<dbReference type="OrthoDB" id="9809296at2"/>
<organism evidence="6 7">
    <name type="scientific">Trueperella bernardiae</name>
    <dbReference type="NCBI Taxonomy" id="59561"/>
    <lineage>
        <taxon>Bacteria</taxon>
        <taxon>Bacillati</taxon>
        <taxon>Actinomycetota</taxon>
        <taxon>Actinomycetes</taxon>
        <taxon>Actinomycetales</taxon>
        <taxon>Actinomycetaceae</taxon>
        <taxon>Trueperella</taxon>
    </lineage>
</organism>
<dbReference type="Proteomes" id="UP000054404">
    <property type="component" value="Unassembled WGS sequence"/>
</dbReference>
<dbReference type="NCBIfam" id="TIGR00011">
    <property type="entry name" value="YbaK_EbsC"/>
    <property type="match status" value="1"/>
</dbReference>
<dbReference type="AlphaFoldDB" id="A0A0W1KIW7"/>
<protein>
    <recommendedName>
        <fullName evidence="4">Cys-tRNA(Pro)/Cys-tRNA(Cys) deacylase</fullName>
        <ecNumber evidence="4">4.2.-.-</ecNumber>
    </recommendedName>
</protein>
<dbReference type="SUPFAM" id="SSF55826">
    <property type="entry name" value="YbaK/ProRS associated domain"/>
    <property type="match status" value="1"/>
</dbReference>